<evidence type="ECO:0000256" key="6">
    <source>
        <dbReference type="ARBA" id="ARBA00022430"/>
    </source>
</evidence>
<evidence type="ECO:0000256" key="5">
    <source>
        <dbReference type="ARBA" id="ARBA00011271"/>
    </source>
</evidence>
<name>A0A154QEU2_9GAMM</name>
<protein>
    <recommendedName>
        <fullName evidence="10">3-isopropylmalate dehydratase small subunit</fullName>
        <ecNumber evidence="10">4.2.1.33</ecNumber>
    </recommendedName>
    <alternativeName>
        <fullName evidence="10">Alpha-IPM isomerase</fullName>
        <shortName evidence="10">IPMI</shortName>
    </alternativeName>
    <alternativeName>
        <fullName evidence="10">Isopropylmalate isomerase</fullName>
    </alternativeName>
</protein>
<sequence>MQPLSRHRGIVIPFDRANIDTDMLLPKQYLKSLDAYGFGDFLFDDERYLDHGEIDTPVANRRINPGFVLNRAPYRHGTVVLAQANFGCGSSREHAVWALRDFGVRVLVAPSYGDIFRDNCFNNGLLAIVVEQPVVDRLFQLVRSRNVVEVDVDVAAGTLAVADETWKFMLEEGRRQNLLEGLDQVGETLMLADRIRCYEQRRRAAEPWVFRHTRQDPD</sequence>
<keyword evidence="8 10" id="KW-0456">Lyase</keyword>
<reference evidence="12 13" key="1">
    <citation type="journal article" date="2016" name="MBio">
        <title>Lateral Gene Transfer in a Heavy Metal-Contaminated-Groundwater Microbial Community.</title>
        <authorList>
            <person name="Hemme C.L."/>
            <person name="Green S.J."/>
            <person name="Rishishwar L."/>
            <person name="Prakash O."/>
            <person name="Pettenato A."/>
            <person name="Chakraborty R."/>
            <person name="Deutschbauer A.M."/>
            <person name="Van Nostrand J.D."/>
            <person name="Wu L."/>
            <person name="He Z."/>
            <person name="Jordan I.K."/>
            <person name="Hazen T.C."/>
            <person name="Arkin A.P."/>
            <person name="Kostka J.E."/>
            <person name="Zhou J."/>
        </authorList>
    </citation>
    <scope>NUCLEOTIDE SEQUENCE [LARGE SCALE GENOMIC DNA]</scope>
    <source>
        <strain evidence="12 13">FW104-T7</strain>
    </source>
</reference>
<dbReference type="FunFam" id="3.20.19.10:FF:000003">
    <property type="entry name" value="3-isopropylmalate dehydratase small subunit"/>
    <property type="match status" value="1"/>
</dbReference>
<comment type="catalytic activity">
    <reaction evidence="1 10">
        <text>(2R,3S)-3-isopropylmalate = (2S)-2-isopropylmalate</text>
        <dbReference type="Rhea" id="RHEA:32287"/>
        <dbReference type="ChEBI" id="CHEBI:1178"/>
        <dbReference type="ChEBI" id="CHEBI:35121"/>
        <dbReference type="EC" id="4.2.1.33"/>
    </reaction>
</comment>
<dbReference type="Proteomes" id="UP000076131">
    <property type="component" value="Unassembled WGS sequence"/>
</dbReference>
<evidence type="ECO:0000256" key="1">
    <source>
        <dbReference type="ARBA" id="ARBA00000491"/>
    </source>
</evidence>
<dbReference type="SUPFAM" id="SSF52016">
    <property type="entry name" value="LeuD/IlvD-like"/>
    <property type="match status" value="1"/>
</dbReference>
<comment type="similarity">
    <text evidence="4 10">Belongs to the LeuD family. LeuD type 1 subfamily.</text>
</comment>
<keyword evidence="7 10" id="KW-0028">Amino-acid biosynthesis</keyword>
<organism evidence="12 13">
    <name type="scientific">Rhodanobacter thiooxydans</name>
    <dbReference type="NCBI Taxonomy" id="416169"/>
    <lineage>
        <taxon>Bacteria</taxon>
        <taxon>Pseudomonadati</taxon>
        <taxon>Pseudomonadota</taxon>
        <taxon>Gammaproteobacteria</taxon>
        <taxon>Lysobacterales</taxon>
        <taxon>Rhodanobacteraceae</taxon>
        <taxon>Rhodanobacter</taxon>
    </lineage>
</organism>
<evidence type="ECO:0000256" key="3">
    <source>
        <dbReference type="ARBA" id="ARBA00004729"/>
    </source>
</evidence>
<dbReference type="CDD" id="cd01577">
    <property type="entry name" value="IPMI_Swivel"/>
    <property type="match status" value="1"/>
</dbReference>
<comment type="subunit">
    <text evidence="5 10">Heterodimer of LeuC and LeuD.</text>
</comment>
<proteinExistence type="inferred from homology"/>
<evidence type="ECO:0000256" key="10">
    <source>
        <dbReference type="HAMAP-Rule" id="MF_01031"/>
    </source>
</evidence>
<comment type="caution">
    <text evidence="12">The sequence shown here is derived from an EMBL/GenBank/DDBJ whole genome shotgun (WGS) entry which is preliminary data.</text>
</comment>
<dbReference type="STRING" id="416169.RHOFW104T7_18320"/>
<dbReference type="InterPro" id="IPR004431">
    <property type="entry name" value="3-IsopropMal_deHydase_ssu"/>
</dbReference>
<evidence type="ECO:0000313" key="12">
    <source>
        <dbReference type="EMBL" id="KZC22753.1"/>
    </source>
</evidence>
<dbReference type="Pfam" id="PF00694">
    <property type="entry name" value="Aconitase_C"/>
    <property type="match status" value="1"/>
</dbReference>
<dbReference type="EMBL" id="LVJS01000054">
    <property type="protein sequence ID" value="KZC22753.1"/>
    <property type="molecule type" value="Genomic_DNA"/>
</dbReference>
<dbReference type="Gene3D" id="3.20.19.10">
    <property type="entry name" value="Aconitase, domain 4"/>
    <property type="match status" value="1"/>
</dbReference>
<dbReference type="EC" id="4.2.1.33" evidence="10"/>
<dbReference type="GO" id="GO:0009098">
    <property type="term" value="P:L-leucine biosynthetic process"/>
    <property type="evidence" value="ECO:0007669"/>
    <property type="project" value="UniProtKB-UniRule"/>
</dbReference>
<accession>A0A154QEU2</accession>
<dbReference type="InterPro" id="IPR015928">
    <property type="entry name" value="Aconitase/3IPM_dehydase_swvl"/>
</dbReference>
<dbReference type="GO" id="GO:0003861">
    <property type="term" value="F:3-isopropylmalate dehydratase activity"/>
    <property type="evidence" value="ECO:0007669"/>
    <property type="project" value="UniProtKB-UniRule"/>
</dbReference>
<comment type="function">
    <text evidence="2 10">Catalyzes the isomerization between 2-isopropylmalate and 3-isopropylmalate, via the formation of 2-isopropylmaleate.</text>
</comment>
<feature type="domain" description="Aconitase A/isopropylmalate dehydratase small subunit swivel" evidence="11">
    <location>
        <begin position="1"/>
        <end position="132"/>
    </location>
</feature>
<dbReference type="UniPathway" id="UPA00048">
    <property type="reaction ID" value="UER00071"/>
</dbReference>
<dbReference type="PANTHER" id="PTHR43345">
    <property type="entry name" value="3-ISOPROPYLMALATE DEHYDRATASE SMALL SUBUNIT 2-RELATED-RELATED"/>
    <property type="match status" value="1"/>
</dbReference>
<keyword evidence="13" id="KW-1185">Reference proteome</keyword>
<evidence type="ECO:0000313" key="13">
    <source>
        <dbReference type="Proteomes" id="UP000076131"/>
    </source>
</evidence>
<evidence type="ECO:0000256" key="4">
    <source>
        <dbReference type="ARBA" id="ARBA00009845"/>
    </source>
</evidence>
<evidence type="ECO:0000259" key="11">
    <source>
        <dbReference type="Pfam" id="PF00694"/>
    </source>
</evidence>
<evidence type="ECO:0000256" key="2">
    <source>
        <dbReference type="ARBA" id="ARBA00002695"/>
    </source>
</evidence>
<dbReference type="NCBIfam" id="NF002458">
    <property type="entry name" value="PRK01641.1"/>
    <property type="match status" value="1"/>
</dbReference>
<dbReference type="GO" id="GO:0009316">
    <property type="term" value="C:3-isopropylmalate dehydratase complex"/>
    <property type="evidence" value="ECO:0007669"/>
    <property type="project" value="InterPro"/>
</dbReference>
<dbReference type="eggNOG" id="COG0066">
    <property type="taxonomic scope" value="Bacteria"/>
</dbReference>
<dbReference type="NCBIfam" id="TIGR00171">
    <property type="entry name" value="leuD"/>
    <property type="match status" value="1"/>
</dbReference>
<dbReference type="AlphaFoldDB" id="A0A154QEU2"/>
<dbReference type="InterPro" id="IPR033940">
    <property type="entry name" value="IPMI_Swivel"/>
</dbReference>
<dbReference type="InterPro" id="IPR000573">
    <property type="entry name" value="AconitaseA/IPMdHydase_ssu_swvl"/>
</dbReference>
<keyword evidence="9 10" id="KW-0100">Branched-chain amino acid biosynthesis</keyword>
<comment type="pathway">
    <text evidence="3 10">Amino-acid biosynthesis; L-leucine biosynthesis; L-leucine from 3-methyl-2-oxobutanoate: step 2/4.</text>
</comment>
<evidence type="ECO:0000256" key="9">
    <source>
        <dbReference type="ARBA" id="ARBA00023304"/>
    </source>
</evidence>
<evidence type="ECO:0000256" key="8">
    <source>
        <dbReference type="ARBA" id="ARBA00023239"/>
    </source>
</evidence>
<dbReference type="RefSeq" id="WP_008436428.1">
    <property type="nucleotide sequence ID" value="NZ_LVJS01000054.1"/>
</dbReference>
<dbReference type="PANTHER" id="PTHR43345:SF5">
    <property type="entry name" value="3-ISOPROPYLMALATE DEHYDRATASE SMALL SUBUNIT"/>
    <property type="match status" value="1"/>
</dbReference>
<dbReference type="InterPro" id="IPR050075">
    <property type="entry name" value="LeuD"/>
</dbReference>
<evidence type="ECO:0000256" key="7">
    <source>
        <dbReference type="ARBA" id="ARBA00022605"/>
    </source>
</evidence>
<keyword evidence="6 10" id="KW-0432">Leucine biosynthesis</keyword>
<dbReference type="HAMAP" id="MF_01031">
    <property type="entry name" value="LeuD_type1"/>
    <property type="match status" value="1"/>
</dbReference>
<gene>
    <name evidence="10" type="primary">leuD</name>
    <name evidence="12" type="ORF">RHOFW104T7_18320</name>
</gene>